<feature type="active site" description="Proton acceptor" evidence="10">
    <location>
        <position position="476"/>
    </location>
</feature>
<sequence length="709" mass="76165" precursor="true">MKSKPKPEREMMQRVFFCQSLLLLCSMATTAGILSVSADDSISTDKPVAAVDAGKPDIDVAAQEKQLAKLILPLIRSHQGQVNVMLKHLPSGATFAHQADSVSGTASLIKLPLLVTLYDEVDNGRADLDAMITLQAKDMVPGSGILTTQFSPGLTLSLRDAAHLMIVRSDNTATNLVIDAIGLDSTNEKMKSLGLTETRLNSKLYRRRTTNDLPRSKLYGIGSTTPAEMVSLLERLHENQLFDKATTKQVTSHLYACDDTTKFQRYLPAGARIAHKTGYVDDIRTDAGWVETVDGTMLYCVMTHDNVDRGSSDQNSADLVIGEIGRIAYETFKNQAPVTAPSLVQTLRTGSRGDLVEGLQRTLNGRMQPSPSMEVDGVFGPETKSVVRRFQTEKNLAATGIVDRDFWMALGPIISAAEAAAVPAHATPPKAKLAADSLSGPPLTTASAWTIVDAKSGIEIAGSSSGEQRHPASVTKIMTAYLVLELAEKQPQVLEELLTFSRAADDVIGSSSELVAGEQISVGDLLYGLLLPSGNDASVALAEHFGGRVSGGEYGDGLQDFIAAMNSTAERLGMLHTTYKNTHGLTSNGHLTTAADLAILAKAAMQLPLFRKIVGTARYVCRVGSESGYQRDVAWKNTNRLLRYEGFTGIKTGTTSAAGCCLVASGTRDGIELIVVVLGSASSDSRYIDSRNLFRWGWSHPKDEKTTTK</sequence>
<dbReference type="GO" id="GO:0046677">
    <property type="term" value="P:response to antibiotic"/>
    <property type="evidence" value="ECO:0007669"/>
    <property type="project" value="InterPro"/>
</dbReference>
<dbReference type="InterPro" id="IPR001967">
    <property type="entry name" value="Peptidase_S11_N"/>
</dbReference>
<evidence type="ECO:0000256" key="6">
    <source>
        <dbReference type="ARBA" id="ARBA00022801"/>
    </source>
</evidence>
<keyword evidence="7" id="KW-0133">Cell shape</keyword>
<feature type="domain" description="Peptidase S11 D-alanyl-D-alanine carboxypeptidase A N-terminal" evidence="14">
    <location>
        <begin position="442"/>
        <end position="680"/>
    </location>
</feature>
<dbReference type="GO" id="GO:0008800">
    <property type="term" value="F:beta-lactamase activity"/>
    <property type="evidence" value="ECO:0007669"/>
    <property type="project" value="UniProtKB-EC"/>
</dbReference>
<evidence type="ECO:0000256" key="11">
    <source>
        <dbReference type="PIRSR" id="PIRSR618044-2"/>
    </source>
</evidence>
<dbReference type="PANTHER" id="PTHR35333">
    <property type="entry name" value="BETA-LACTAMASE"/>
    <property type="match status" value="1"/>
</dbReference>
<dbReference type="GO" id="GO:0030655">
    <property type="term" value="P:beta-lactam antibiotic catabolic process"/>
    <property type="evidence" value="ECO:0007669"/>
    <property type="project" value="InterPro"/>
</dbReference>
<keyword evidence="6 17" id="KW-0378">Hydrolase</keyword>
<dbReference type="GO" id="GO:0009252">
    <property type="term" value="P:peptidoglycan biosynthetic process"/>
    <property type="evidence" value="ECO:0007669"/>
    <property type="project" value="UniProtKB-KW"/>
</dbReference>
<dbReference type="GO" id="GO:0006508">
    <property type="term" value="P:proteolysis"/>
    <property type="evidence" value="ECO:0007669"/>
    <property type="project" value="InterPro"/>
</dbReference>
<dbReference type="GO" id="GO:0008360">
    <property type="term" value="P:regulation of cell shape"/>
    <property type="evidence" value="ECO:0007669"/>
    <property type="project" value="UniProtKB-KW"/>
</dbReference>
<dbReference type="InterPro" id="IPR036366">
    <property type="entry name" value="PGBDSf"/>
</dbReference>
<evidence type="ECO:0000259" key="16">
    <source>
        <dbReference type="Pfam" id="PF13354"/>
    </source>
</evidence>
<dbReference type="InterPro" id="IPR045155">
    <property type="entry name" value="Beta-lactam_cat"/>
</dbReference>
<evidence type="ECO:0000259" key="14">
    <source>
        <dbReference type="Pfam" id="PF00768"/>
    </source>
</evidence>
<protein>
    <recommendedName>
        <fullName evidence="4">beta-lactamase</fullName>
        <ecNumber evidence="4">3.5.2.6</ecNumber>
    </recommendedName>
</protein>
<evidence type="ECO:0000256" key="3">
    <source>
        <dbReference type="ARBA" id="ARBA00009009"/>
    </source>
</evidence>
<dbReference type="Pfam" id="PF13354">
    <property type="entry name" value="Beta-lactamase2"/>
    <property type="match status" value="1"/>
</dbReference>
<dbReference type="OrthoDB" id="9791132at2"/>
<keyword evidence="8" id="KW-0573">Peptidoglycan synthesis</keyword>
<feature type="binding site" evidence="11">
    <location>
        <position position="651"/>
    </location>
    <ligand>
        <name>substrate</name>
    </ligand>
</feature>
<reference evidence="17 18" key="1">
    <citation type="submission" date="2019-02" db="EMBL/GenBank/DDBJ databases">
        <title>Deep-cultivation of Planctomycetes and their phenomic and genomic characterization uncovers novel biology.</title>
        <authorList>
            <person name="Wiegand S."/>
            <person name="Jogler M."/>
            <person name="Boedeker C."/>
            <person name="Pinto D."/>
            <person name="Vollmers J."/>
            <person name="Rivas-Marin E."/>
            <person name="Kohn T."/>
            <person name="Peeters S.H."/>
            <person name="Heuer A."/>
            <person name="Rast P."/>
            <person name="Oberbeckmann S."/>
            <person name="Bunk B."/>
            <person name="Jeske O."/>
            <person name="Meyerdierks A."/>
            <person name="Storesund J.E."/>
            <person name="Kallscheuer N."/>
            <person name="Luecker S."/>
            <person name="Lage O.M."/>
            <person name="Pohl T."/>
            <person name="Merkel B.J."/>
            <person name="Hornburger P."/>
            <person name="Mueller R.-W."/>
            <person name="Bruemmer F."/>
            <person name="Labrenz M."/>
            <person name="Spormann A.M."/>
            <person name="Op Den Camp H."/>
            <person name="Overmann J."/>
            <person name="Amann R."/>
            <person name="Jetten M.S.M."/>
            <person name="Mascher T."/>
            <person name="Medema M.H."/>
            <person name="Devos D.P."/>
            <person name="Kaster A.-K."/>
            <person name="Ovreas L."/>
            <person name="Rohde M."/>
            <person name="Galperin M.Y."/>
            <person name="Jogler C."/>
        </authorList>
    </citation>
    <scope>NUCLEOTIDE SEQUENCE [LARGE SCALE GENOMIC DNA]</scope>
    <source>
        <strain evidence="17 18">CA85</strain>
    </source>
</reference>
<comment type="similarity">
    <text evidence="3">Belongs to the class-A beta-lactamase family.</text>
</comment>
<gene>
    <name evidence="17" type="primary">dacB</name>
    <name evidence="17" type="ORF">CA85_39950</name>
</gene>
<keyword evidence="9" id="KW-0961">Cell wall biogenesis/degradation</keyword>
<evidence type="ECO:0000256" key="10">
    <source>
        <dbReference type="PIRSR" id="PIRSR618044-1"/>
    </source>
</evidence>
<dbReference type="GO" id="GO:0009002">
    <property type="term" value="F:serine-type D-Ala-D-Ala carboxypeptidase activity"/>
    <property type="evidence" value="ECO:0007669"/>
    <property type="project" value="UniProtKB-EC"/>
</dbReference>
<dbReference type="InterPro" id="IPR000871">
    <property type="entry name" value="Beta-lactam_class-A"/>
</dbReference>
<feature type="domain" description="Beta-lactamase class A catalytic" evidence="16">
    <location>
        <begin position="84"/>
        <end position="303"/>
    </location>
</feature>
<evidence type="ECO:0000256" key="1">
    <source>
        <dbReference type="ARBA" id="ARBA00001526"/>
    </source>
</evidence>
<evidence type="ECO:0000259" key="15">
    <source>
        <dbReference type="Pfam" id="PF01471"/>
    </source>
</evidence>
<dbReference type="Pfam" id="PF01471">
    <property type="entry name" value="PG_binding_1"/>
    <property type="match status" value="1"/>
</dbReference>
<feature type="active site" evidence="10">
    <location>
        <position position="533"/>
    </location>
</feature>
<feature type="active site" description="Acyl-ester intermediate" evidence="10">
    <location>
        <position position="473"/>
    </location>
</feature>
<comment type="catalytic activity">
    <reaction evidence="1">
        <text>a beta-lactam + H2O = a substituted beta-amino acid</text>
        <dbReference type="Rhea" id="RHEA:20401"/>
        <dbReference type="ChEBI" id="CHEBI:15377"/>
        <dbReference type="ChEBI" id="CHEBI:35627"/>
        <dbReference type="ChEBI" id="CHEBI:140347"/>
        <dbReference type="EC" id="3.5.2.6"/>
    </reaction>
</comment>
<keyword evidence="18" id="KW-1185">Reference proteome</keyword>
<evidence type="ECO:0000256" key="5">
    <source>
        <dbReference type="ARBA" id="ARBA00022729"/>
    </source>
</evidence>
<evidence type="ECO:0000256" key="7">
    <source>
        <dbReference type="ARBA" id="ARBA00022960"/>
    </source>
</evidence>
<comment type="caution">
    <text evidence="17">The sequence shown here is derived from an EMBL/GenBank/DDBJ whole genome shotgun (WGS) entry which is preliminary data.</text>
</comment>
<dbReference type="RefSeq" id="WP_146392879.1">
    <property type="nucleotide sequence ID" value="NZ_SJPK01000011.1"/>
</dbReference>
<name>A0A5C5X9A8_9BACT</name>
<dbReference type="InterPro" id="IPR012338">
    <property type="entry name" value="Beta-lactam/transpept-like"/>
</dbReference>
<dbReference type="PRINTS" id="PR00725">
    <property type="entry name" value="DADACBPTASE1"/>
</dbReference>
<organism evidence="17 18">
    <name type="scientific">Allorhodopirellula solitaria</name>
    <dbReference type="NCBI Taxonomy" id="2527987"/>
    <lineage>
        <taxon>Bacteria</taxon>
        <taxon>Pseudomonadati</taxon>
        <taxon>Planctomycetota</taxon>
        <taxon>Planctomycetia</taxon>
        <taxon>Pirellulales</taxon>
        <taxon>Pirellulaceae</taxon>
        <taxon>Allorhodopirellula</taxon>
    </lineage>
</organism>
<keyword evidence="5 13" id="KW-0732">Signal</keyword>
<dbReference type="SUPFAM" id="SSF47090">
    <property type="entry name" value="PGBD-like"/>
    <property type="match status" value="1"/>
</dbReference>
<dbReference type="Gene3D" id="1.10.101.10">
    <property type="entry name" value="PGBD-like superfamily/PGBD"/>
    <property type="match status" value="1"/>
</dbReference>
<dbReference type="SUPFAM" id="SSF56601">
    <property type="entry name" value="beta-lactamase/transpeptidase-like"/>
    <property type="match status" value="2"/>
</dbReference>
<evidence type="ECO:0000256" key="8">
    <source>
        <dbReference type="ARBA" id="ARBA00022984"/>
    </source>
</evidence>
<evidence type="ECO:0000256" key="2">
    <source>
        <dbReference type="ARBA" id="ARBA00007164"/>
    </source>
</evidence>
<dbReference type="InterPro" id="IPR002477">
    <property type="entry name" value="Peptidoglycan-bd-like"/>
</dbReference>
<dbReference type="EC" id="3.5.2.6" evidence="4"/>
<dbReference type="Gene3D" id="3.40.710.10">
    <property type="entry name" value="DD-peptidase/beta-lactamase superfamily"/>
    <property type="match status" value="2"/>
</dbReference>
<feature type="chain" id="PRO_5022946123" description="beta-lactamase" evidence="13">
    <location>
        <begin position="32"/>
        <end position="709"/>
    </location>
</feature>
<evidence type="ECO:0000313" key="18">
    <source>
        <dbReference type="Proteomes" id="UP000318053"/>
    </source>
</evidence>
<dbReference type="InterPro" id="IPR036365">
    <property type="entry name" value="PGBD-like_sf"/>
</dbReference>
<dbReference type="InterPro" id="IPR018044">
    <property type="entry name" value="Peptidase_S11"/>
</dbReference>
<keyword evidence="17" id="KW-0121">Carboxypeptidase</keyword>
<dbReference type="EMBL" id="SJPK01000011">
    <property type="protein sequence ID" value="TWT59299.1"/>
    <property type="molecule type" value="Genomic_DNA"/>
</dbReference>
<dbReference type="AlphaFoldDB" id="A0A5C5X9A8"/>
<dbReference type="GO" id="GO:0071555">
    <property type="term" value="P:cell wall organization"/>
    <property type="evidence" value="ECO:0007669"/>
    <property type="project" value="UniProtKB-KW"/>
</dbReference>
<keyword evidence="17" id="KW-0645">Protease</keyword>
<dbReference type="Pfam" id="PF00768">
    <property type="entry name" value="Peptidase_S11"/>
    <property type="match status" value="1"/>
</dbReference>
<dbReference type="Proteomes" id="UP000318053">
    <property type="component" value="Unassembled WGS sequence"/>
</dbReference>
<dbReference type="PANTHER" id="PTHR35333:SF3">
    <property type="entry name" value="BETA-LACTAMASE-TYPE TRANSPEPTIDASE FOLD CONTAINING PROTEIN"/>
    <property type="match status" value="1"/>
</dbReference>
<accession>A0A5C5X9A8</accession>
<evidence type="ECO:0000256" key="4">
    <source>
        <dbReference type="ARBA" id="ARBA00012865"/>
    </source>
</evidence>
<comment type="similarity">
    <text evidence="2 12">Belongs to the peptidase S11 family.</text>
</comment>
<evidence type="ECO:0000313" key="17">
    <source>
        <dbReference type="EMBL" id="TWT59299.1"/>
    </source>
</evidence>
<evidence type="ECO:0000256" key="9">
    <source>
        <dbReference type="ARBA" id="ARBA00023316"/>
    </source>
</evidence>
<evidence type="ECO:0000256" key="13">
    <source>
        <dbReference type="SAM" id="SignalP"/>
    </source>
</evidence>
<evidence type="ECO:0000256" key="12">
    <source>
        <dbReference type="RuleBase" id="RU004016"/>
    </source>
</evidence>
<feature type="signal peptide" evidence="13">
    <location>
        <begin position="1"/>
        <end position="31"/>
    </location>
</feature>
<proteinExistence type="inferred from homology"/>
<feature type="domain" description="Peptidoglycan binding-like" evidence="15">
    <location>
        <begin position="352"/>
        <end position="410"/>
    </location>
</feature>